<accession>A0AAD7IUR3</accession>
<proteinExistence type="predicted"/>
<evidence type="ECO:0000313" key="1">
    <source>
        <dbReference type="EMBL" id="KAJ7750917.1"/>
    </source>
</evidence>
<name>A0AAD7IUR3_9AGAR</name>
<reference evidence="1" key="1">
    <citation type="submission" date="2023-03" db="EMBL/GenBank/DDBJ databases">
        <title>Massive genome expansion in bonnet fungi (Mycena s.s.) driven by repeated elements and novel gene families across ecological guilds.</title>
        <authorList>
            <consortium name="Lawrence Berkeley National Laboratory"/>
            <person name="Harder C.B."/>
            <person name="Miyauchi S."/>
            <person name="Viragh M."/>
            <person name="Kuo A."/>
            <person name="Thoen E."/>
            <person name="Andreopoulos B."/>
            <person name="Lu D."/>
            <person name="Skrede I."/>
            <person name="Drula E."/>
            <person name="Henrissat B."/>
            <person name="Morin E."/>
            <person name="Kohler A."/>
            <person name="Barry K."/>
            <person name="LaButti K."/>
            <person name="Morin E."/>
            <person name="Salamov A."/>
            <person name="Lipzen A."/>
            <person name="Mereny Z."/>
            <person name="Hegedus B."/>
            <person name="Baldrian P."/>
            <person name="Stursova M."/>
            <person name="Weitz H."/>
            <person name="Taylor A."/>
            <person name="Grigoriev I.V."/>
            <person name="Nagy L.G."/>
            <person name="Martin F."/>
            <person name="Kauserud H."/>
        </authorList>
    </citation>
    <scope>NUCLEOTIDE SEQUENCE</scope>
    <source>
        <strain evidence="1">CBHHK188m</strain>
    </source>
</reference>
<dbReference type="EMBL" id="JARJLG010000080">
    <property type="protein sequence ID" value="KAJ7750917.1"/>
    <property type="molecule type" value="Genomic_DNA"/>
</dbReference>
<dbReference type="AlphaFoldDB" id="A0AAD7IUR3"/>
<gene>
    <name evidence="1" type="ORF">DFH07DRAFT_961131</name>
</gene>
<organism evidence="1 2">
    <name type="scientific">Mycena maculata</name>
    <dbReference type="NCBI Taxonomy" id="230809"/>
    <lineage>
        <taxon>Eukaryota</taxon>
        <taxon>Fungi</taxon>
        <taxon>Dikarya</taxon>
        <taxon>Basidiomycota</taxon>
        <taxon>Agaricomycotina</taxon>
        <taxon>Agaricomycetes</taxon>
        <taxon>Agaricomycetidae</taxon>
        <taxon>Agaricales</taxon>
        <taxon>Marasmiineae</taxon>
        <taxon>Mycenaceae</taxon>
        <taxon>Mycena</taxon>
    </lineage>
</organism>
<comment type="caution">
    <text evidence="1">The sequence shown here is derived from an EMBL/GenBank/DDBJ whole genome shotgun (WGS) entry which is preliminary data.</text>
</comment>
<protein>
    <submittedName>
        <fullName evidence="1">Uncharacterized protein</fullName>
    </submittedName>
</protein>
<evidence type="ECO:0000313" key="2">
    <source>
        <dbReference type="Proteomes" id="UP001215280"/>
    </source>
</evidence>
<dbReference type="Proteomes" id="UP001215280">
    <property type="component" value="Unassembled WGS sequence"/>
</dbReference>
<keyword evidence="2" id="KW-1185">Reference proteome</keyword>
<sequence>MAPPPPRRVANTLKCPIDDCGRTLEVHVCKTGKNGGKLYVVCFNTNHDRYWFFFRPSEASLCLLAVLPPHLAWPAVVVQTATRISYAPATCVTDTASLWVGASAQATKSWTTKMFHQHSVLVQSSAPTSSANIKAEQASISTTPRPFTSYDNLLDDALYPLAQLHAYQQREHAAEQAMDNALGLRSPSHNISLEDALLQQEADDLTEAIHRSKLPRHKPFTGVPAAMSSPPPPTDQYVTRTLKLTGLPTKHHYPFGIAMIDRYSQQYHDFIEQPLDDPHTVSTDSVVILRHQGITGYEEIKTIEHFVGPVLYTEPGWT</sequence>